<dbReference type="EMBL" id="AP023321">
    <property type="protein sequence ID" value="BCI60822.1"/>
    <property type="molecule type" value="Genomic_DNA"/>
</dbReference>
<dbReference type="KEGG" id="sman:C12CBH8_14610"/>
<gene>
    <name evidence="2" type="ORF">C12CBH8_14610</name>
</gene>
<dbReference type="SUPFAM" id="SSF81593">
    <property type="entry name" value="Nucleotidyltransferase substrate binding subunit/domain"/>
    <property type="match status" value="1"/>
</dbReference>
<name>A0A7I8D4W2_9FIRM</name>
<evidence type="ECO:0000259" key="1">
    <source>
        <dbReference type="Pfam" id="PF18765"/>
    </source>
</evidence>
<dbReference type="Pfam" id="PF08780">
    <property type="entry name" value="NTase_sub_bind"/>
    <property type="match status" value="1"/>
</dbReference>
<dbReference type="PANTHER" id="PTHR33933">
    <property type="entry name" value="NUCLEOTIDYLTRANSFERASE"/>
    <property type="match status" value="1"/>
</dbReference>
<dbReference type="Gene3D" id="1.20.120.330">
    <property type="entry name" value="Nucleotidyltransferases domain 2"/>
    <property type="match status" value="1"/>
</dbReference>
<feature type="domain" description="Polymerase beta nucleotidyltransferase" evidence="1">
    <location>
        <begin position="7"/>
        <end position="92"/>
    </location>
</feature>
<dbReference type="Gene3D" id="3.30.460.10">
    <property type="entry name" value="Beta Polymerase, domain 2"/>
    <property type="match status" value="1"/>
</dbReference>
<dbReference type="CDD" id="cd05403">
    <property type="entry name" value="NT_KNTase_like"/>
    <property type="match status" value="1"/>
</dbReference>
<reference evidence="3" key="1">
    <citation type="submission" date="2020-07" db="EMBL/GenBank/DDBJ databases">
        <title>Complete genome sequencing of Clostridia bacterium strain 12CBH8.</title>
        <authorList>
            <person name="Sakamoto M."/>
            <person name="Murakami T."/>
            <person name="Mori H."/>
        </authorList>
    </citation>
    <scope>NUCLEOTIDE SEQUENCE [LARGE SCALE GENOMIC DNA]</scope>
    <source>
        <strain evidence="3">12CBH8</strain>
    </source>
</reference>
<dbReference type="AlphaFoldDB" id="A0A7I8D4W2"/>
<dbReference type="NCBIfam" id="TIGR01987">
    <property type="entry name" value="HI0074"/>
    <property type="match status" value="1"/>
</dbReference>
<organism evidence="2 3">
    <name type="scientific">Solibaculum mannosilyticum</name>
    <dbReference type="NCBI Taxonomy" id="2780922"/>
    <lineage>
        <taxon>Bacteria</taxon>
        <taxon>Bacillati</taxon>
        <taxon>Bacillota</taxon>
        <taxon>Clostridia</taxon>
        <taxon>Eubacteriales</taxon>
        <taxon>Oscillospiraceae</taxon>
        <taxon>Solibaculum</taxon>
    </lineage>
</organism>
<keyword evidence="3" id="KW-1185">Reference proteome</keyword>
<evidence type="ECO:0000313" key="2">
    <source>
        <dbReference type="EMBL" id="BCI60822.1"/>
    </source>
</evidence>
<dbReference type="InterPro" id="IPR043519">
    <property type="entry name" value="NT_sf"/>
</dbReference>
<dbReference type="PANTHER" id="PTHR33933:SF1">
    <property type="entry name" value="PROTEIN ADENYLYLTRANSFERASE MNTA-RELATED"/>
    <property type="match status" value="1"/>
</dbReference>
<dbReference type="InterPro" id="IPR041633">
    <property type="entry name" value="Polbeta"/>
</dbReference>
<dbReference type="Pfam" id="PF18765">
    <property type="entry name" value="Polbeta"/>
    <property type="match status" value="1"/>
</dbReference>
<dbReference type="Proteomes" id="UP000593890">
    <property type="component" value="Chromosome"/>
</dbReference>
<dbReference type="InterPro" id="IPR010235">
    <property type="entry name" value="HepT"/>
</dbReference>
<sequence length="218" mass="25011">MKALYRQIAELGEKYQADTIVLFGSRARGDHRERSDIDLAIYGMPSDRQPLFQSALEDLPTLLDFDAVFITDQTSESLKQNIKRDGIIIMDKLGEKFQKLVEAVERLKEALDDYGRLKITSIRDGVIQRFEFCTELSWKTAREYLLNQGYTDINSPKSVMKKAYADGLIDDESVWIDLLNARNSTSHIYDEGTANEVFEKIKGTYYPAFCSLIESLKR</sequence>
<dbReference type="InterPro" id="IPR052548">
    <property type="entry name" value="Type_VII_TA_antitoxin"/>
</dbReference>
<proteinExistence type="predicted"/>
<accession>A0A7I8D4W2</accession>
<dbReference type="SUPFAM" id="SSF81301">
    <property type="entry name" value="Nucleotidyltransferase"/>
    <property type="match status" value="1"/>
</dbReference>
<evidence type="ECO:0000313" key="3">
    <source>
        <dbReference type="Proteomes" id="UP000593890"/>
    </source>
</evidence>
<protein>
    <recommendedName>
        <fullName evidence="1">Polymerase beta nucleotidyltransferase domain-containing protein</fullName>
    </recommendedName>
</protein>